<dbReference type="SUPFAM" id="SSF81606">
    <property type="entry name" value="PP2C-like"/>
    <property type="match status" value="1"/>
</dbReference>
<name>A0ABP4LIB7_9ACTN</name>
<dbReference type="InterPro" id="IPR052016">
    <property type="entry name" value="Bact_Sigma-Reg"/>
</dbReference>
<organism evidence="3 4">
    <name type="scientific">Dactylosporangium maewongense</name>
    <dbReference type="NCBI Taxonomy" id="634393"/>
    <lineage>
        <taxon>Bacteria</taxon>
        <taxon>Bacillati</taxon>
        <taxon>Actinomycetota</taxon>
        <taxon>Actinomycetes</taxon>
        <taxon>Micromonosporales</taxon>
        <taxon>Micromonosporaceae</taxon>
        <taxon>Dactylosporangium</taxon>
    </lineage>
</organism>
<dbReference type="InterPro" id="IPR001932">
    <property type="entry name" value="PPM-type_phosphatase-like_dom"/>
</dbReference>
<dbReference type="InterPro" id="IPR036457">
    <property type="entry name" value="PPM-type-like_dom_sf"/>
</dbReference>
<feature type="domain" description="PPM-type phosphatase" evidence="2">
    <location>
        <begin position="171"/>
        <end position="393"/>
    </location>
</feature>
<evidence type="ECO:0000313" key="3">
    <source>
        <dbReference type="EMBL" id="GAA1522880.1"/>
    </source>
</evidence>
<accession>A0ABP4LIB7</accession>
<sequence>MVKGHMSGVGSIEKALRTAPPDRLVEVLDAHLSASHGTKSSTVWLADYRSTSLSPSGVEPDGTDDLLTSATRAFASQTVVVDAREGQSLARLHLPITAWGERVGVLSVVLDADRAQQAREGLRELAGTFAVALQAVYRRTDRYHMDRRRNGRLTMAAEMQWDLLPARGYDQPGVKLAGQLEPAYAVGGDHFDWSINGDWLTVTALNGMGTGLDAALLTTLAVNAMRNARRSIPTGLSAPGDLADQAVLAADAIYSQYGGTRHVATLLLSLNLATGDLRIIDAGSPRMLLVRGGQVRDMVLDPQLPLGMFGDTRYVEEQERLQPGDRVFIVSDGVHSATRPNEAAYGERELSRAIRSTRLQPPAEAISSVMRSLRDYHAGAELADDALIVCLDWSPRADP</sequence>
<dbReference type="Pfam" id="PF07228">
    <property type="entry name" value="SpoIIE"/>
    <property type="match status" value="1"/>
</dbReference>
<dbReference type="Proteomes" id="UP001501470">
    <property type="component" value="Unassembled WGS sequence"/>
</dbReference>
<evidence type="ECO:0000259" key="2">
    <source>
        <dbReference type="SMART" id="SM00331"/>
    </source>
</evidence>
<evidence type="ECO:0000313" key="4">
    <source>
        <dbReference type="Proteomes" id="UP001501470"/>
    </source>
</evidence>
<reference evidence="4" key="1">
    <citation type="journal article" date="2019" name="Int. J. Syst. Evol. Microbiol.">
        <title>The Global Catalogue of Microorganisms (GCM) 10K type strain sequencing project: providing services to taxonomists for standard genome sequencing and annotation.</title>
        <authorList>
            <consortium name="The Broad Institute Genomics Platform"/>
            <consortium name="The Broad Institute Genome Sequencing Center for Infectious Disease"/>
            <person name="Wu L."/>
            <person name="Ma J."/>
        </authorList>
    </citation>
    <scope>NUCLEOTIDE SEQUENCE [LARGE SCALE GENOMIC DNA]</scope>
    <source>
        <strain evidence="4">JCM 15933</strain>
    </source>
</reference>
<dbReference type="SMART" id="SM00331">
    <property type="entry name" value="PP2C_SIG"/>
    <property type="match status" value="1"/>
</dbReference>
<proteinExistence type="predicted"/>
<keyword evidence="4" id="KW-1185">Reference proteome</keyword>
<keyword evidence="1" id="KW-0378">Hydrolase</keyword>
<evidence type="ECO:0000256" key="1">
    <source>
        <dbReference type="ARBA" id="ARBA00022801"/>
    </source>
</evidence>
<dbReference type="PANTHER" id="PTHR43156">
    <property type="entry name" value="STAGE II SPORULATION PROTEIN E-RELATED"/>
    <property type="match status" value="1"/>
</dbReference>
<protein>
    <submittedName>
        <fullName evidence="3">PP2C family protein-serine/threonine phosphatase</fullName>
    </submittedName>
</protein>
<dbReference type="EMBL" id="BAAAQD010000008">
    <property type="protein sequence ID" value="GAA1522880.1"/>
    <property type="molecule type" value="Genomic_DNA"/>
</dbReference>
<comment type="caution">
    <text evidence="3">The sequence shown here is derived from an EMBL/GenBank/DDBJ whole genome shotgun (WGS) entry which is preliminary data.</text>
</comment>
<dbReference type="PANTHER" id="PTHR43156:SF2">
    <property type="entry name" value="STAGE II SPORULATION PROTEIN E"/>
    <property type="match status" value="1"/>
</dbReference>
<dbReference type="Gene3D" id="3.60.40.10">
    <property type="entry name" value="PPM-type phosphatase domain"/>
    <property type="match status" value="1"/>
</dbReference>
<gene>
    <name evidence="3" type="ORF">GCM10009827_044030</name>
</gene>